<dbReference type="InterPro" id="IPR011990">
    <property type="entry name" value="TPR-like_helical_dom_sf"/>
</dbReference>
<dbReference type="EMBL" id="JBJUIK010000003">
    <property type="protein sequence ID" value="KAL3532397.1"/>
    <property type="molecule type" value="Genomic_DNA"/>
</dbReference>
<keyword evidence="2" id="KW-0677">Repeat</keyword>
<dbReference type="InterPro" id="IPR002885">
    <property type="entry name" value="PPR_rpt"/>
</dbReference>
<dbReference type="NCBIfam" id="TIGR00756">
    <property type="entry name" value="PPR"/>
    <property type="match status" value="4"/>
</dbReference>
<sequence length="937" mass="104498">MYSKFGRIKEARQVFDQMLDRNEASWNNMVSGYVRMGYYVDSTWLFIEMWGRGIELNGFVIASLLTAFSRSENMALEGLQIHSFVLKNGLLRDVFVGTSLLHFYGGYGYLCSAQRLFEEMPEKNVVSWTSFMVGFSDNGDNEVVVDVYQRMKREGIGCNQNTFTTVISSSGALDDEFLGHQVLGHVIKSGFEDNVSVANSLVSMFGSFGRVKEACYVFDQMDERDTISWNSMIAAYAHNLLCEESFRCFELMCCDHNEINATTLSTLVSASSTLENLKWGRGIHGLVVKMGLGSNICLCNSLLTMYSDTGRSKEAESLFQGMKEKDLISWNSLMAGYVSEGRSIDALRVLTDLLINGKFISYVTFASALAACSDPEFLAEGKIVHVLAVIFGFHENLVVGNALVTMYGKCGMVSEAKQVFQTMPEQELVTWNALIGGYAENEESDEAVKAFKLMKEKGQPANYITMISVLGACSVPSNLLKFGMPLHAQMIVIGFDTNEYVKNSLITMYANCGDLYSSNLIFDKVVNKTSVTWNAMVAANAHHGYGEEALKLILEMQRAKVDFDQFSLSASLAVAADLASLEEGKQLQGLAIKLGFDSYHYVKNSTMDMYGKCGEIDDVLKMLPAPNMRSRLSWNILISSFSRHGFFQKARETFHEMLKHGSKPDHVTFVSLLSACSHGGLVDEGLAYFASMTSLFGVPPEIEHCVCIVDLLGRSGRLAEAEAFIAKMPVPPNDFIWRSLLAACRIHGNMDLGEKAAKHLLESNPSDDSAYVLYSNVCAASGKWQDVQNVRVKMESNSIKKQPACSWVKLKTEVSTFGIGDCSHPQSEQIYNKVAELRNKINEAGYVPDTTFALHDTDEEQKEHNLWNHSERLALAYGLISTPEGSTLRIFKNLRVCGDCHSVYKFVSSIIHREIILRDPYRFHHFRDGKCSCGDYW</sequence>
<evidence type="ECO:0000256" key="2">
    <source>
        <dbReference type="ARBA" id="ARBA00022737"/>
    </source>
</evidence>
<dbReference type="PANTHER" id="PTHR47926">
    <property type="entry name" value="PENTATRICOPEPTIDE REPEAT-CONTAINING PROTEIN"/>
    <property type="match status" value="1"/>
</dbReference>
<dbReference type="FunFam" id="1.25.40.10:FF:000366">
    <property type="entry name" value="Pentatricopeptide (PPR) repeat-containing protein"/>
    <property type="match status" value="1"/>
</dbReference>
<protein>
    <recommendedName>
        <fullName evidence="4">DYW domain-containing protein</fullName>
    </recommendedName>
</protein>
<feature type="repeat" description="PPR" evidence="3">
    <location>
        <begin position="427"/>
        <end position="461"/>
    </location>
</feature>
<feature type="repeat" description="PPR" evidence="3">
    <location>
        <begin position="124"/>
        <end position="158"/>
    </location>
</feature>
<comment type="similarity">
    <text evidence="1">Belongs to the PPR family. PCMP-H subfamily.</text>
</comment>
<evidence type="ECO:0000256" key="1">
    <source>
        <dbReference type="ARBA" id="ARBA00006643"/>
    </source>
</evidence>
<dbReference type="FunFam" id="1.25.40.10:FF:000381">
    <property type="entry name" value="Pentatricopeptide repeat-containing protein"/>
    <property type="match status" value="1"/>
</dbReference>
<proteinExistence type="inferred from homology"/>
<dbReference type="FunFam" id="1.25.40.10:FF:000031">
    <property type="entry name" value="Pentatricopeptide repeat-containing protein mitochondrial"/>
    <property type="match status" value="1"/>
</dbReference>
<dbReference type="Pfam" id="PF20431">
    <property type="entry name" value="E_motif"/>
    <property type="match status" value="1"/>
</dbReference>
<gene>
    <name evidence="5" type="ORF">ACH5RR_005918</name>
</gene>
<dbReference type="InterPro" id="IPR046848">
    <property type="entry name" value="E_motif"/>
</dbReference>
<reference evidence="5 6" key="1">
    <citation type="submission" date="2024-11" db="EMBL/GenBank/DDBJ databases">
        <title>A near-complete genome assembly of Cinchona calisaya.</title>
        <authorList>
            <person name="Lian D.C."/>
            <person name="Zhao X.W."/>
            <person name="Wei L."/>
        </authorList>
    </citation>
    <scope>NUCLEOTIDE SEQUENCE [LARGE SCALE GENOMIC DNA]</scope>
    <source>
        <tissue evidence="5">Nenye</tissue>
    </source>
</reference>
<accession>A0ABD3AMH4</accession>
<dbReference type="InterPro" id="IPR046960">
    <property type="entry name" value="PPR_At4g14850-like_plant"/>
</dbReference>
<feature type="repeat" description="PPR" evidence="3">
    <location>
        <begin position="295"/>
        <end position="329"/>
    </location>
</feature>
<feature type="repeat" description="PPR" evidence="3">
    <location>
        <begin position="22"/>
        <end position="56"/>
    </location>
</feature>
<dbReference type="Gene3D" id="1.25.40.10">
    <property type="entry name" value="Tetratricopeptide repeat domain"/>
    <property type="match status" value="7"/>
</dbReference>
<dbReference type="Pfam" id="PF14432">
    <property type="entry name" value="DYW_deaminase"/>
    <property type="match status" value="1"/>
</dbReference>
<evidence type="ECO:0000259" key="4">
    <source>
        <dbReference type="Pfam" id="PF14432"/>
    </source>
</evidence>
<dbReference type="AlphaFoldDB" id="A0ABD3AMH4"/>
<evidence type="ECO:0000313" key="5">
    <source>
        <dbReference type="EMBL" id="KAL3532397.1"/>
    </source>
</evidence>
<dbReference type="PANTHER" id="PTHR47926:SF506">
    <property type="entry name" value="TETRATRICOPEPTIDE REPEAT-LIKE SUPERFAMILY PROTEIN ISOFORM 1"/>
    <property type="match status" value="1"/>
</dbReference>
<evidence type="ECO:0000256" key="3">
    <source>
        <dbReference type="PROSITE-ProRule" id="PRU00708"/>
    </source>
</evidence>
<comment type="caution">
    <text evidence="5">The sequence shown here is derived from an EMBL/GenBank/DDBJ whole genome shotgun (WGS) entry which is preliminary data.</text>
</comment>
<feature type="repeat" description="PPR" evidence="3">
    <location>
        <begin position="630"/>
        <end position="664"/>
    </location>
</feature>
<organism evidence="5 6">
    <name type="scientific">Cinchona calisaya</name>
    <dbReference type="NCBI Taxonomy" id="153742"/>
    <lineage>
        <taxon>Eukaryota</taxon>
        <taxon>Viridiplantae</taxon>
        <taxon>Streptophyta</taxon>
        <taxon>Embryophyta</taxon>
        <taxon>Tracheophyta</taxon>
        <taxon>Spermatophyta</taxon>
        <taxon>Magnoliopsida</taxon>
        <taxon>eudicotyledons</taxon>
        <taxon>Gunneridae</taxon>
        <taxon>Pentapetalae</taxon>
        <taxon>asterids</taxon>
        <taxon>lamiids</taxon>
        <taxon>Gentianales</taxon>
        <taxon>Rubiaceae</taxon>
        <taxon>Cinchonoideae</taxon>
        <taxon>Cinchoneae</taxon>
        <taxon>Cinchona</taxon>
    </lineage>
</organism>
<dbReference type="Pfam" id="PF01535">
    <property type="entry name" value="PPR"/>
    <property type="match status" value="8"/>
</dbReference>
<dbReference type="PROSITE" id="PS51375">
    <property type="entry name" value="PPR"/>
    <property type="match status" value="8"/>
</dbReference>
<feature type="repeat" description="PPR" evidence="3">
    <location>
        <begin position="194"/>
        <end position="228"/>
    </location>
</feature>
<feature type="repeat" description="PPR" evidence="3">
    <location>
        <begin position="529"/>
        <end position="563"/>
    </location>
</feature>
<feature type="domain" description="DYW" evidence="4">
    <location>
        <begin position="845"/>
        <end position="937"/>
    </location>
</feature>
<dbReference type="SUPFAM" id="SSF48452">
    <property type="entry name" value="TPR-like"/>
    <property type="match status" value="1"/>
</dbReference>
<feature type="repeat" description="PPR" evidence="3">
    <location>
        <begin position="396"/>
        <end position="426"/>
    </location>
</feature>
<dbReference type="Pfam" id="PF13041">
    <property type="entry name" value="PPR_2"/>
    <property type="match status" value="3"/>
</dbReference>
<dbReference type="InterPro" id="IPR032867">
    <property type="entry name" value="DYW_dom"/>
</dbReference>
<dbReference type="FunFam" id="1.25.40.10:FF:000073">
    <property type="entry name" value="Pentatricopeptide repeat-containing protein chloroplastic"/>
    <property type="match status" value="1"/>
</dbReference>
<name>A0ABD3AMH4_9GENT</name>
<keyword evidence="6" id="KW-1185">Reference proteome</keyword>
<dbReference type="GO" id="GO:0009451">
    <property type="term" value="P:RNA modification"/>
    <property type="evidence" value="ECO:0007669"/>
    <property type="project" value="UniProtKB-ARBA"/>
</dbReference>
<evidence type="ECO:0000313" key="6">
    <source>
        <dbReference type="Proteomes" id="UP001630127"/>
    </source>
</evidence>
<dbReference type="FunFam" id="1.25.40.10:FF:000285">
    <property type="entry name" value="Pentatricopeptide repeat-containing protein, chloroplastic"/>
    <property type="match status" value="1"/>
</dbReference>
<dbReference type="Proteomes" id="UP001630127">
    <property type="component" value="Unassembled WGS sequence"/>
</dbReference>